<dbReference type="Proteomes" id="UP000235965">
    <property type="component" value="Unassembled WGS sequence"/>
</dbReference>
<gene>
    <name evidence="1" type="ORF">B7P43_G16011</name>
</gene>
<evidence type="ECO:0000313" key="2">
    <source>
        <dbReference type="Proteomes" id="UP000235965"/>
    </source>
</evidence>
<dbReference type="EMBL" id="NEVH01006600">
    <property type="protein sequence ID" value="PNF37401.1"/>
    <property type="molecule type" value="Genomic_DNA"/>
</dbReference>
<dbReference type="OrthoDB" id="9996127at2759"/>
<keyword evidence="2" id="KW-1185">Reference proteome</keyword>
<name>A0A2J7R990_9NEOP</name>
<dbReference type="AlphaFoldDB" id="A0A2J7R990"/>
<evidence type="ECO:0000313" key="1">
    <source>
        <dbReference type="EMBL" id="PNF37401.1"/>
    </source>
</evidence>
<dbReference type="InParanoid" id="A0A2J7R990"/>
<accession>A0A2J7R990</accession>
<dbReference type="PANTHER" id="PTHR16317:SF1">
    <property type="entry name" value="KICSTOR COMPLEX PROTEIN ITFG2"/>
    <property type="match status" value="1"/>
</dbReference>
<dbReference type="InterPro" id="IPR011047">
    <property type="entry name" value="Quinoprotein_ADH-like_sf"/>
</dbReference>
<comment type="caution">
    <text evidence="1">The sequence shown here is derived from an EMBL/GenBank/DDBJ whole genome shotgun (WGS) entry which is preliminary data.</text>
</comment>
<dbReference type="STRING" id="105785.A0A2J7R990"/>
<dbReference type="SUPFAM" id="SSF50998">
    <property type="entry name" value="Quinoprotein alcohol dehydrogenase-like"/>
    <property type="match status" value="1"/>
</dbReference>
<dbReference type="GO" id="GO:0032006">
    <property type="term" value="P:regulation of TOR signaling"/>
    <property type="evidence" value="ECO:0007669"/>
    <property type="project" value="TreeGrafter"/>
</dbReference>
<dbReference type="InterPro" id="IPR031793">
    <property type="entry name" value="KICSTOR_ITFG2"/>
</dbReference>
<protein>
    <recommendedName>
        <fullName evidence="3">Integrin-alpha FG-GAP repeat-containing protein 2</fullName>
    </recommendedName>
</protein>
<evidence type="ECO:0008006" key="3">
    <source>
        <dbReference type="Google" id="ProtNLM"/>
    </source>
</evidence>
<organism evidence="1 2">
    <name type="scientific">Cryptotermes secundus</name>
    <dbReference type="NCBI Taxonomy" id="105785"/>
    <lineage>
        <taxon>Eukaryota</taxon>
        <taxon>Metazoa</taxon>
        <taxon>Ecdysozoa</taxon>
        <taxon>Arthropoda</taxon>
        <taxon>Hexapoda</taxon>
        <taxon>Insecta</taxon>
        <taxon>Pterygota</taxon>
        <taxon>Neoptera</taxon>
        <taxon>Polyneoptera</taxon>
        <taxon>Dictyoptera</taxon>
        <taxon>Blattodea</taxon>
        <taxon>Blattoidea</taxon>
        <taxon>Termitoidae</taxon>
        <taxon>Kalotermitidae</taxon>
        <taxon>Cryptotermitinae</taxon>
        <taxon>Cryptotermes</taxon>
    </lineage>
</organism>
<reference evidence="1 2" key="1">
    <citation type="submission" date="2017-12" db="EMBL/GenBank/DDBJ databases">
        <title>Hemimetabolous genomes reveal molecular basis of termite eusociality.</title>
        <authorList>
            <person name="Harrison M.C."/>
            <person name="Jongepier E."/>
            <person name="Robertson H.M."/>
            <person name="Arning N."/>
            <person name="Bitard-Feildel T."/>
            <person name="Chao H."/>
            <person name="Childers C.P."/>
            <person name="Dinh H."/>
            <person name="Doddapaneni H."/>
            <person name="Dugan S."/>
            <person name="Gowin J."/>
            <person name="Greiner C."/>
            <person name="Han Y."/>
            <person name="Hu H."/>
            <person name="Hughes D.S.T."/>
            <person name="Huylmans A.-K."/>
            <person name="Kemena C."/>
            <person name="Kremer L.P.M."/>
            <person name="Lee S.L."/>
            <person name="Lopez-Ezquerra A."/>
            <person name="Mallet L."/>
            <person name="Monroy-Kuhn J.M."/>
            <person name="Moser A."/>
            <person name="Murali S.C."/>
            <person name="Muzny D.M."/>
            <person name="Otani S."/>
            <person name="Piulachs M.-D."/>
            <person name="Poelchau M."/>
            <person name="Qu J."/>
            <person name="Schaub F."/>
            <person name="Wada-Katsumata A."/>
            <person name="Worley K.C."/>
            <person name="Xie Q."/>
            <person name="Ylla G."/>
            <person name="Poulsen M."/>
            <person name="Gibbs R.A."/>
            <person name="Schal C."/>
            <person name="Richards S."/>
            <person name="Belles X."/>
            <person name="Korb J."/>
            <person name="Bornberg-Bauer E."/>
        </authorList>
    </citation>
    <scope>NUCLEOTIDE SEQUENCE [LARGE SCALE GENOMIC DNA]</scope>
    <source>
        <tissue evidence="1">Whole body</tissue>
    </source>
</reference>
<dbReference type="PANTHER" id="PTHR16317">
    <property type="entry name" value="INTEGRIN ALPHA REPEAT DOMAIN-CONTAINING"/>
    <property type="match status" value="1"/>
</dbReference>
<sequence length="415" mass="45968">MIVNICVTYNRNMRAVCFVKRFEFDLNGAVFPSALSIDDVDNDGNNELVVGNMSGELSIFKSDRMWQKFTGLGMITALGIGDIFNIGSNALVVVGGDGWCHILFKPKQDDAVDQKKAKLESVYVQRIPANTKVVLLGDIDGDGCTEMVMGLTDRVVRSYRWVADSDEPGRGKLIGLHKWECANQIGTVTLNRLHDGTTYLLVAQPGGTLMKIRCHTSEEEGTVNSEMLAATSVEYHTLSRMLNPNVSTEIQGGIKMGHTDSSLSPLYAVATLDGTLMLVQDENVVWSIQVDHQLFALTKLDMTGDGRDEIVACSWDGQTYILDQEKCIVCFQLEESVMSFCSGYYTLQPGQPPVPCLVYTTFTNKVICPATELTERVRQVPGLPQSSHLQVLRLVFCFVHFRSSHSNAELFTSYF</sequence>
<proteinExistence type="predicted"/>
<dbReference type="Pfam" id="PF15907">
    <property type="entry name" value="Itfg2"/>
    <property type="match status" value="1"/>
</dbReference>